<dbReference type="Pfam" id="PF01381">
    <property type="entry name" value="HTH_3"/>
    <property type="match status" value="1"/>
</dbReference>
<dbReference type="Gene3D" id="1.10.260.40">
    <property type="entry name" value="lambda repressor-like DNA-binding domains"/>
    <property type="match status" value="1"/>
</dbReference>
<dbReference type="GO" id="GO:0003677">
    <property type="term" value="F:DNA binding"/>
    <property type="evidence" value="ECO:0007669"/>
    <property type="project" value="InterPro"/>
</dbReference>
<evidence type="ECO:0000313" key="2">
    <source>
        <dbReference type="EMBL" id="HIX87232.1"/>
    </source>
</evidence>
<feature type="domain" description="HTH cro/C1-type" evidence="1">
    <location>
        <begin position="10"/>
        <end position="64"/>
    </location>
</feature>
<dbReference type="SMART" id="SM00530">
    <property type="entry name" value="HTH_XRE"/>
    <property type="match status" value="1"/>
</dbReference>
<dbReference type="PROSITE" id="PS50943">
    <property type="entry name" value="HTH_CROC1"/>
    <property type="match status" value="1"/>
</dbReference>
<evidence type="ECO:0000313" key="3">
    <source>
        <dbReference type="Proteomes" id="UP000823847"/>
    </source>
</evidence>
<dbReference type="EMBL" id="DXEN01000085">
    <property type="protein sequence ID" value="HIX87232.1"/>
    <property type="molecule type" value="Genomic_DNA"/>
</dbReference>
<reference evidence="2" key="2">
    <citation type="submission" date="2021-04" db="EMBL/GenBank/DDBJ databases">
        <authorList>
            <person name="Gilroy R."/>
        </authorList>
    </citation>
    <scope>NUCLEOTIDE SEQUENCE</scope>
    <source>
        <strain evidence="2">ChiHecec2B26-12326</strain>
    </source>
</reference>
<protein>
    <submittedName>
        <fullName evidence="2">Helix-turn-helix domain-containing protein</fullName>
    </submittedName>
</protein>
<comment type="caution">
    <text evidence="2">The sequence shown here is derived from an EMBL/GenBank/DDBJ whole genome shotgun (WGS) entry which is preliminary data.</text>
</comment>
<evidence type="ECO:0000259" key="1">
    <source>
        <dbReference type="PROSITE" id="PS50943"/>
    </source>
</evidence>
<reference evidence="2" key="1">
    <citation type="journal article" date="2021" name="PeerJ">
        <title>Extensive microbial diversity within the chicken gut microbiome revealed by metagenomics and culture.</title>
        <authorList>
            <person name="Gilroy R."/>
            <person name="Ravi A."/>
            <person name="Getino M."/>
            <person name="Pursley I."/>
            <person name="Horton D.L."/>
            <person name="Alikhan N.F."/>
            <person name="Baker D."/>
            <person name="Gharbi K."/>
            <person name="Hall N."/>
            <person name="Watson M."/>
            <person name="Adriaenssens E.M."/>
            <person name="Foster-Nyarko E."/>
            <person name="Jarju S."/>
            <person name="Secka A."/>
            <person name="Antonio M."/>
            <person name="Oren A."/>
            <person name="Chaudhuri R.R."/>
            <person name="La Ragione R."/>
            <person name="Hildebrand F."/>
            <person name="Pallen M.J."/>
        </authorList>
    </citation>
    <scope>NUCLEOTIDE SEQUENCE</scope>
    <source>
        <strain evidence="2">ChiHecec2B26-12326</strain>
    </source>
</reference>
<dbReference type="InterPro" id="IPR001387">
    <property type="entry name" value="Cro/C1-type_HTH"/>
</dbReference>
<sequence length="67" mass="7420">MNTKEIGNIIKERRRILKVNQLELSELAGIGINTLVAIERGQGNPKLDTLISVLNVLGLQLNVQLKD</sequence>
<dbReference type="InterPro" id="IPR010982">
    <property type="entry name" value="Lambda_DNA-bd_dom_sf"/>
</dbReference>
<dbReference type="Proteomes" id="UP000823847">
    <property type="component" value="Unassembled WGS sequence"/>
</dbReference>
<proteinExistence type="predicted"/>
<dbReference type="SUPFAM" id="SSF47413">
    <property type="entry name" value="lambda repressor-like DNA-binding domains"/>
    <property type="match status" value="1"/>
</dbReference>
<dbReference type="CDD" id="cd00093">
    <property type="entry name" value="HTH_XRE"/>
    <property type="match status" value="1"/>
</dbReference>
<organism evidence="2 3">
    <name type="scientific">Candidatus Parabacteroides intestinigallinarum</name>
    <dbReference type="NCBI Taxonomy" id="2838722"/>
    <lineage>
        <taxon>Bacteria</taxon>
        <taxon>Pseudomonadati</taxon>
        <taxon>Bacteroidota</taxon>
        <taxon>Bacteroidia</taxon>
        <taxon>Bacteroidales</taxon>
        <taxon>Tannerellaceae</taxon>
        <taxon>Parabacteroides</taxon>
    </lineage>
</organism>
<dbReference type="AlphaFoldDB" id="A0A9D1XT26"/>
<accession>A0A9D1XT26</accession>
<gene>
    <name evidence="2" type="ORF">H9848_11605</name>
</gene>
<name>A0A9D1XT26_9BACT</name>